<evidence type="ECO:0000313" key="3">
    <source>
        <dbReference type="EMBL" id="NYE85142.1"/>
    </source>
</evidence>
<evidence type="ECO:0000259" key="2">
    <source>
        <dbReference type="Pfam" id="PF00144"/>
    </source>
</evidence>
<comment type="caution">
    <text evidence="3">The sequence shown here is derived from an EMBL/GenBank/DDBJ whole genome shotgun (WGS) entry which is preliminary data.</text>
</comment>
<evidence type="ECO:0000313" key="4">
    <source>
        <dbReference type="Proteomes" id="UP000542125"/>
    </source>
</evidence>
<accession>A0A7Y9LNW0</accession>
<dbReference type="InterPro" id="IPR052907">
    <property type="entry name" value="Beta-lactamase/esterase"/>
</dbReference>
<gene>
    <name evidence="3" type="ORF">FHW18_004449</name>
</gene>
<dbReference type="RefSeq" id="WP_179589141.1">
    <property type="nucleotide sequence ID" value="NZ_JACBYR010000002.1"/>
</dbReference>
<protein>
    <submittedName>
        <fullName evidence="3">CubicO group peptidase (Beta-lactamase class C family)</fullName>
    </submittedName>
</protein>
<evidence type="ECO:0000256" key="1">
    <source>
        <dbReference type="SAM" id="MobiDB-lite"/>
    </source>
</evidence>
<dbReference type="PANTHER" id="PTHR43319:SF3">
    <property type="entry name" value="BETA-LACTAMASE-RELATED DOMAIN-CONTAINING PROTEIN"/>
    <property type="match status" value="1"/>
</dbReference>
<name>A0A7Y9LNW0_9BURK</name>
<dbReference type="AlphaFoldDB" id="A0A7Y9LNW0"/>
<proteinExistence type="predicted"/>
<dbReference type="InterPro" id="IPR001466">
    <property type="entry name" value="Beta-lactam-related"/>
</dbReference>
<keyword evidence="4" id="KW-1185">Reference proteome</keyword>
<dbReference type="SUPFAM" id="SSF56601">
    <property type="entry name" value="beta-lactamase/transpeptidase-like"/>
    <property type="match status" value="1"/>
</dbReference>
<organism evidence="3 4">
    <name type="scientific">Pigmentiphaga litoralis</name>
    <dbReference type="NCBI Taxonomy" id="516702"/>
    <lineage>
        <taxon>Bacteria</taxon>
        <taxon>Pseudomonadati</taxon>
        <taxon>Pseudomonadota</taxon>
        <taxon>Betaproteobacteria</taxon>
        <taxon>Burkholderiales</taxon>
        <taxon>Alcaligenaceae</taxon>
        <taxon>Pigmentiphaga</taxon>
    </lineage>
</organism>
<dbReference type="Gene3D" id="3.40.710.10">
    <property type="entry name" value="DD-peptidase/beta-lactamase superfamily"/>
    <property type="match status" value="1"/>
</dbReference>
<dbReference type="InterPro" id="IPR012338">
    <property type="entry name" value="Beta-lactam/transpept-like"/>
</dbReference>
<reference evidence="3 4" key="1">
    <citation type="submission" date="2020-07" db="EMBL/GenBank/DDBJ databases">
        <title>Genomic Encyclopedia of Type Strains, Phase IV (KMG-V): Genome sequencing to study the core and pangenomes of soil and plant-associated prokaryotes.</title>
        <authorList>
            <person name="Whitman W."/>
        </authorList>
    </citation>
    <scope>NUCLEOTIDE SEQUENCE [LARGE SCALE GENOMIC DNA]</scope>
    <source>
        <strain evidence="3 4">SAS40</strain>
    </source>
</reference>
<dbReference type="PANTHER" id="PTHR43319">
    <property type="entry name" value="BETA-LACTAMASE-RELATED"/>
    <property type="match status" value="1"/>
</dbReference>
<feature type="domain" description="Beta-lactamase-related" evidence="2">
    <location>
        <begin position="48"/>
        <end position="387"/>
    </location>
</feature>
<dbReference type="Proteomes" id="UP000542125">
    <property type="component" value="Unassembled WGS sequence"/>
</dbReference>
<sequence>MSVPASSSEPLPAGSAPVTSPVAGGRPAATPSSIPLSGECDARFGKVRDVLARNMAAGDEVGCAVAVTVDGHPVVDLWAGYQDAARTVPWEAHTITDMKSVGKSIFALSVLRLVGQGVIDLDAPVARYWPDFAQGGKAELPVRLLLGHLAGLPYADAAPVGSLYTPGVLSAALAAQTPEWPPGTQHCYHSFTFPPLCAELVRHASGRSAHDYHLDEIATPLGAEYWLGLDDAQQPLCAHYIETPGTPSLEGMKRVTTSPLYRAWRPLPRDEDYNSVAWRRYAGHGNARGMARIYAALAMGGTIDGYEVLSADVLREATAATWQGQDFMTKRPFSMGLGFMLPGPSFAIGQGARNFGHPGMGGAIAFADPDRRMSFAYSPNRMSPVSDIGPWATALIEAVYACVD</sequence>
<feature type="region of interest" description="Disordered" evidence="1">
    <location>
        <begin position="1"/>
        <end position="34"/>
    </location>
</feature>
<dbReference type="Pfam" id="PF00144">
    <property type="entry name" value="Beta-lactamase"/>
    <property type="match status" value="1"/>
</dbReference>
<dbReference type="EMBL" id="JACBYR010000002">
    <property type="protein sequence ID" value="NYE85142.1"/>
    <property type="molecule type" value="Genomic_DNA"/>
</dbReference>